<dbReference type="InterPro" id="IPR000727">
    <property type="entry name" value="T_SNARE_dom"/>
</dbReference>
<dbReference type="PANTHER" id="PTHR43531:SF11">
    <property type="entry name" value="METHYL-ACCEPTING CHEMOTAXIS PROTEIN 3"/>
    <property type="match status" value="1"/>
</dbReference>
<dbReference type="RefSeq" id="WP_176855477.1">
    <property type="nucleotide sequence ID" value="NZ_JABCJD010000008.1"/>
</dbReference>
<dbReference type="GO" id="GO:0006935">
    <property type="term" value="P:chemotaxis"/>
    <property type="evidence" value="ECO:0007669"/>
    <property type="project" value="UniProtKB-KW"/>
</dbReference>
<dbReference type="SUPFAM" id="SSF58104">
    <property type="entry name" value="Methyl-accepting chemotaxis protein (MCP) signaling domain"/>
    <property type="match status" value="1"/>
</dbReference>
<keyword evidence="8" id="KW-1185">Reference proteome</keyword>
<dbReference type="PROSITE" id="PS50111">
    <property type="entry name" value="CHEMOTAXIS_TRANSDUC_2"/>
    <property type="match status" value="1"/>
</dbReference>
<dbReference type="EMBL" id="JABCJE010000007">
    <property type="protein sequence ID" value="NVO24560.1"/>
    <property type="molecule type" value="Genomic_DNA"/>
</dbReference>
<dbReference type="Gene3D" id="3.30.450.20">
    <property type="entry name" value="PAS domain"/>
    <property type="match status" value="1"/>
</dbReference>
<dbReference type="CDD" id="cd11386">
    <property type="entry name" value="MCP_signal"/>
    <property type="match status" value="1"/>
</dbReference>
<accession>A0A850QCD5</accession>
<evidence type="ECO:0000313" key="9">
    <source>
        <dbReference type="Proteomes" id="UP000592216"/>
    </source>
</evidence>
<dbReference type="Proteomes" id="UP000592216">
    <property type="component" value="Unassembled WGS sequence"/>
</dbReference>
<sequence length="567" mass="61774">MVQMISRPAASELVHGEWENVNALEALNVLSNPVMIADSELVIRFVNDAAYKMFEAIEGAIRQDLPHFQARDVLNKSIDQFHKKPEYQRRLVGGMTSPHDGKFSIGGKHLSFRATPNFDGAGNVVSIFVEWKDQTDLIEAQKQVELLINGVVTMSRAHSEGMINEVMSTEGLDTEYAAIAEQVNEMVRGHLDTQETLINAMRNFAEGDFDFAMARLPGDRAKITAAVEEVRGAFRTVIGEIEQVSQAIVDGALDREIDPQRFRGSYRSIMEALERAYEGLNITIHEINEQISQISVTISQISSSANSLSGDAQSQSTAIEQISATTEQTDQMVRSNADSSASASKVVRTARGIATEGQQKMTDMVHAMQDIRSASQDIAKIIKVIDEIAFQTNLLALNAAVEAARAGEHGRGFAVVAQEVRNLAGRSAQAAKETSDLIESSGNKVRTGVALADETQTAFGTLTSDIEKIDGLMATIAMSSSEQAKGITQISQAVNDITKSSMSVTNQSDELAAAAAEMEASTQSVKAQMQRFRLRRRQKATTEMPNLNGITPEIMAQIQAMLMRSGR</sequence>
<evidence type="ECO:0000313" key="8">
    <source>
        <dbReference type="Proteomes" id="UP000523601"/>
    </source>
</evidence>
<dbReference type="PANTHER" id="PTHR43531">
    <property type="entry name" value="PROTEIN ICFG"/>
    <property type="match status" value="1"/>
</dbReference>
<dbReference type="Pfam" id="PF13188">
    <property type="entry name" value="PAS_8"/>
    <property type="match status" value="1"/>
</dbReference>
<dbReference type="InterPro" id="IPR054421">
    <property type="entry name" value="McpB_HAMP_2nd"/>
</dbReference>
<comment type="caution">
    <text evidence="6">The sequence shown here is derived from an EMBL/GenBank/DDBJ whole genome shotgun (WGS) entry which is preliminary data.</text>
</comment>
<evidence type="ECO:0000313" key="7">
    <source>
        <dbReference type="EMBL" id="NVO28789.1"/>
    </source>
</evidence>
<dbReference type="SMART" id="SM00283">
    <property type="entry name" value="MA"/>
    <property type="match status" value="1"/>
</dbReference>
<dbReference type="GO" id="GO:0007165">
    <property type="term" value="P:signal transduction"/>
    <property type="evidence" value="ECO:0007669"/>
    <property type="project" value="UniProtKB-KW"/>
</dbReference>
<dbReference type="EMBL" id="JABCJD010000008">
    <property type="protein sequence ID" value="NVO28789.1"/>
    <property type="molecule type" value="Genomic_DNA"/>
</dbReference>
<dbReference type="InterPro" id="IPR041395">
    <property type="entry name" value="McpB_HAMP_3rd"/>
</dbReference>
<dbReference type="InterPro" id="IPR004089">
    <property type="entry name" value="MCPsignal_dom"/>
</dbReference>
<dbReference type="AlphaFoldDB" id="A0A850QCD5"/>
<dbReference type="Pfam" id="PF18575">
    <property type="entry name" value="HAMP_N3"/>
    <property type="match status" value="1"/>
</dbReference>
<dbReference type="Gene3D" id="1.10.287.950">
    <property type="entry name" value="Methyl-accepting chemotaxis protein"/>
    <property type="match status" value="1"/>
</dbReference>
<keyword evidence="1" id="KW-0145">Chemotaxis</keyword>
<evidence type="ECO:0000313" key="6">
    <source>
        <dbReference type="EMBL" id="NVO24560.1"/>
    </source>
</evidence>
<name>A0A850QCD5_9RHOB</name>
<evidence type="ECO:0000259" key="4">
    <source>
        <dbReference type="PROSITE" id="PS50111"/>
    </source>
</evidence>
<dbReference type="Proteomes" id="UP000523601">
    <property type="component" value="Unassembled WGS sequence"/>
</dbReference>
<evidence type="ECO:0000256" key="1">
    <source>
        <dbReference type="ARBA" id="ARBA00022500"/>
    </source>
</evidence>
<feature type="domain" description="T-SNARE coiled-coil homology" evidence="5">
    <location>
        <begin position="281"/>
        <end position="343"/>
    </location>
</feature>
<comment type="similarity">
    <text evidence="2">Belongs to the methyl-accepting chemotaxis (MCP) protein family.</text>
</comment>
<dbReference type="Pfam" id="PF21927">
    <property type="entry name" value="McpB_HAMP_2"/>
    <property type="match status" value="1"/>
</dbReference>
<evidence type="ECO:0000259" key="5">
    <source>
        <dbReference type="PROSITE" id="PS50192"/>
    </source>
</evidence>
<dbReference type="GO" id="GO:0016020">
    <property type="term" value="C:membrane"/>
    <property type="evidence" value="ECO:0007669"/>
    <property type="project" value="InterPro"/>
</dbReference>
<dbReference type="InterPro" id="IPR051310">
    <property type="entry name" value="MCP_chemotaxis"/>
</dbReference>
<dbReference type="Pfam" id="PF00015">
    <property type="entry name" value="MCPsignal"/>
    <property type="match status" value="1"/>
</dbReference>
<evidence type="ECO:0000256" key="3">
    <source>
        <dbReference type="PROSITE-ProRule" id="PRU00284"/>
    </source>
</evidence>
<feature type="domain" description="Methyl-accepting transducer" evidence="4">
    <location>
        <begin position="290"/>
        <end position="512"/>
    </location>
</feature>
<protein>
    <submittedName>
        <fullName evidence="6">Methyl-accepting chemotaxis protein</fullName>
    </submittedName>
</protein>
<evidence type="ECO:0000256" key="2">
    <source>
        <dbReference type="ARBA" id="ARBA00029447"/>
    </source>
</evidence>
<organism evidence="6 9">
    <name type="scientific">Donghicola mangrovi</name>
    <dbReference type="NCBI Taxonomy" id="2729614"/>
    <lineage>
        <taxon>Bacteria</taxon>
        <taxon>Pseudomonadati</taxon>
        <taxon>Pseudomonadota</taxon>
        <taxon>Alphaproteobacteria</taxon>
        <taxon>Rhodobacterales</taxon>
        <taxon>Roseobacteraceae</taxon>
        <taxon>Donghicola</taxon>
    </lineage>
</organism>
<proteinExistence type="inferred from homology"/>
<dbReference type="PROSITE" id="PS50192">
    <property type="entry name" value="T_SNARE"/>
    <property type="match status" value="1"/>
</dbReference>
<dbReference type="InterPro" id="IPR000014">
    <property type="entry name" value="PAS"/>
</dbReference>
<keyword evidence="3" id="KW-0807">Transducer</keyword>
<gene>
    <name evidence="7" type="ORF">HJ526_15270</name>
    <name evidence="6" type="ORF">HJ536_14435</name>
</gene>
<reference evidence="8 9" key="1">
    <citation type="submission" date="2020-04" db="EMBL/GenBank/DDBJ databases">
        <title>Donghicola sp., a member of the Rhodobacteraceae family isolated from mangrove forest in Thailand.</title>
        <authorList>
            <person name="Charoenyingcharoen P."/>
            <person name="Yukphan P."/>
        </authorList>
    </citation>
    <scope>NUCLEOTIDE SEQUENCE [LARGE SCALE GENOMIC DNA]</scope>
    <source>
        <strain evidence="6 9">B5-SW-15</strain>
        <strain evidence="7 8">C2-DW-16</strain>
    </source>
</reference>